<organism evidence="2">
    <name type="scientific">Serratia fonticola</name>
    <dbReference type="NCBI Taxonomy" id="47917"/>
    <lineage>
        <taxon>Bacteria</taxon>
        <taxon>Pseudomonadati</taxon>
        <taxon>Pseudomonadota</taxon>
        <taxon>Gammaproteobacteria</taxon>
        <taxon>Enterobacterales</taxon>
        <taxon>Yersiniaceae</taxon>
        <taxon>Serratia</taxon>
    </lineage>
</organism>
<sequence>MNNFGQSDDGSSTVRGDSEAGDLMNHGRGLPRLRLLTKREKAWFFPLCDDQPKINKLIFLIYFLMLPDISSLV</sequence>
<reference evidence="2" key="1">
    <citation type="submission" date="2019-06" db="EMBL/GenBank/DDBJ databases">
        <authorList>
            <person name="Deangelis K."/>
            <person name="Huntemann M."/>
            <person name="Clum A."/>
            <person name="Pillay M."/>
            <person name="Palaniappan K."/>
            <person name="Varghese N."/>
            <person name="Mikhailova N."/>
            <person name="Stamatis D."/>
            <person name="Reddy T."/>
            <person name="Daum C."/>
            <person name="Shapiro N."/>
            <person name="Ivanova N."/>
            <person name="Kyrpides N."/>
            <person name="Woyke T."/>
        </authorList>
    </citation>
    <scope>NUCLEOTIDE SEQUENCE [LARGE SCALE GENOMIC DNA]</scope>
    <source>
        <strain evidence="2">128R</strain>
    </source>
</reference>
<feature type="compositionally biased region" description="Polar residues" evidence="1">
    <location>
        <begin position="1"/>
        <end position="15"/>
    </location>
</feature>
<feature type="region of interest" description="Disordered" evidence="1">
    <location>
        <begin position="1"/>
        <end position="27"/>
    </location>
</feature>
<dbReference type="AlphaFoldDB" id="A0A559T301"/>
<comment type="caution">
    <text evidence="2">The sequence shown here is derived from an EMBL/GenBank/DDBJ whole genome shotgun (WGS) entry which is preliminary data.</text>
</comment>
<accession>A0A559T301</accession>
<name>A0A559T301_SERFO</name>
<gene>
    <name evidence="2" type="ORF">FHU10_1450</name>
</gene>
<dbReference type="EMBL" id="VISQ01000001">
    <property type="protein sequence ID" value="TVZ68986.1"/>
    <property type="molecule type" value="Genomic_DNA"/>
</dbReference>
<evidence type="ECO:0000313" key="2">
    <source>
        <dbReference type="EMBL" id="TVZ68986.1"/>
    </source>
</evidence>
<evidence type="ECO:0000256" key="1">
    <source>
        <dbReference type="SAM" id="MobiDB-lite"/>
    </source>
</evidence>
<protein>
    <submittedName>
        <fullName evidence="2">Uncharacterized protein</fullName>
    </submittedName>
</protein>
<reference evidence="2" key="2">
    <citation type="submission" date="2019-08" db="EMBL/GenBank/DDBJ databases">
        <title>Investigation of anaerobic lignin degradation for improved lignocellulosic biofuels.</title>
        <authorList>
            <person name="Deangelis K.PhD."/>
        </authorList>
    </citation>
    <scope>NUCLEOTIDE SEQUENCE [LARGE SCALE GENOMIC DNA]</scope>
    <source>
        <strain evidence="2">128R</strain>
    </source>
</reference>
<proteinExistence type="predicted"/>